<evidence type="ECO:0000313" key="5">
    <source>
        <dbReference type="Proteomes" id="UP000311469"/>
    </source>
</evidence>
<dbReference type="RefSeq" id="WP_140042600.1">
    <property type="nucleotide sequence ID" value="NZ_CP041016.1"/>
</dbReference>
<gene>
    <name evidence="4" type="ORF">FIL70_14430</name>
</gene>
<dbReference type="InterPro" id="IPR045336">
    <property type="entry name" value="MmgE_PrpD_N"/>
</dbReference>
<dbReference type="PANTHER" id="PTHR16943">
    <property type="entry name" value="2-METHYLCITRATE DEHYDRATASE-RELATED"/>
    <property type="match status" value="1"/>
</dbReference>
<dbReference type="Proteomes" id="UP000311469">
    <property type="component" value="Chromosome cSF1"/>
</dbReference>
<proteinExistence type="inferred from homology"/>
<reference evidence="4 5" key="1">
    <citation type="submission" date="2019-06" db="EMBL/GenBank/DDBJ databases">
        <title>Genome organization and adaptive potential of archetypical organophosphate degarding Sphingobium fuliginis ATCC 27551.</title>
        <authorList>
            <person name="Sarwar A."/>
            <person name="Parthasarathy S."/>
            <person name="Singh C."/>
            <person name="Siddavattam D."/>
        </authorList>
    </citation>
    <scope>NUCLEOTIDE SEQUENCE [LARGE SCALE GENOMIC DNA]</scope>
    <source>
        <strain evidence="4 5">ATCC 27551</strain>
    </source>
</reference>
<dbReference type="PANTHER" id="PTHR16943:SF8">
    <property type="entry name" value="2-METHYLCITRATE DEHYDRATASE"/>
    <property type="match status" value="1"/>
</dbReference>
<dbReference type="InterPro" id="IPR042183">
    <property type="entry name" value="MmgE/PrpD_sf_1"/>
</dbReference>
<name>A0A5B8CHN6_SPHSA</name>
<dbReference type="SUPFAM" id="SSF103378">
    <property type="entry name" value="2-methylcitrate dehydratase PrpD"/>
    <property type="match status" value="1"/>
</dbReference>
<dbReference type="InterPro" id="IPR036148">
    <property type="entry name" value="MmgE/PrpD_sf"/>
</dbReference>
<feature type="domain" description="MmgE/PrpD N-terminal" evidence="2">
    <location>
        <begin position="18"/>
        <end position="239"/>
    </location>
</feature>
<evidence type="ECO:0000313" key="4">
    <source>
        <dbReference type="EMBL" id="QDC38242.1"/>
    </source>
</evidence>
<protein>
    <submittedName>
        <fullName evidence="4">MmgE/PrpD family protein</fullName>
    </submittedName>
</protein>
<dbReference type="KEGG" id="sufl:FIL70_14430"/>
<dbReference type="Pfam" id="PF19305">
    <property type="entry name" value="MmgE_PrpD_C"/>
    <property type="match status" value="1"/>
</dbReference>
<dbReference type="InterPro" id="IPR045337">
    <property type="entry name" value="MmgE_PrpD_C"/>
</dbReference>
<dbReference type="Gene3D" id="3.30.1330.120">
    <property type="entry name" value="2-methylcitrate dehydratase PrpD"/>
    <property type="match status" value="1"/>
</dbReference>
<dbReference type="InterPro" id="IPR005656">
    <property type="entry name" value="MmgE_PrpD"/>
</dbReference>
<dbReference type="AlphaFoldDB" id="A0A5B8CHN6"/>
<evidence type="ECO:0000259" key="3">
    <source>
        <dbReference type="Pfam" id="PF19305"/>
    </source>
</evidence>
<dbReference type="Gene3D" id="1.10.4100.10">
    <property type="entry name" value="2-methylcitrate dehydratase PrpD"/>
    <property type="match status" value="1"/>
</dbReference>
<evidence type="ECO:0000259" key="2">
    <source>
        <dbReference type="Pfam" id="PF03972"/>
    </source>
</evidence>
<dbReference type="Pfam" id="PF03972">
    <property type="entry name" value="MmgE_PrpD_N"/>
    <property type="match status" value="1"/>
</dbReference>
<accession>A0A5B8CHN6</accession>
<comment type="similarity">
    <text evidence="1">Belongs to the PrpD family.</text>
</comment>
<organism evidence="4 5">
    <name type="scientific">Sphingobium fuliginis ATCC 27551</name>
    <dbReference type="NCBI Taxonomy" id="1208342"/>
    <lineage>
        <taxon>Bacteria</taxon>
        <taxon>Pseudomonadati</taxon>
        <taxon>Pseudomonadota</taxon>
        <taxon>Alphaproteobacteria</taxon>
        <taxon>Sphingomonadales</taxon>
        <taxon>Sphingomonadaceae</taxon>
        <taxon>Sphingobium</taxon>
    </lineage>
</organism>
<feature type="domain" description="MmgE/PrpD C-terminal" evidence="3">
    <location>
        <begin position="268"/>
        <end position="388"/>
    </location>
</feature>
<dbReference type="GO" id="GO:0016829">
    <property type="term" value="F:lyase activity"/>
    <property type="evidence" value="ECO:0007669"/>
    <property type="project" value="InterPro"/>
</dbReference>
<dbReference type="InterPro" id="IPR042188">
    <property type="entry name" value="MmgE/PrpD_sf_2"/>
</dbReference>
<dbReference type="EMBL" id="CP041016">
    <property type="protein sequence ID" value="QDC38242.1"/>
    <property type="molecule type" value="Genomic_DNA"/>
</dbReference>
<evidence type="ECO:0000256" key="1">
    <source>
        <dbReference type="ARBA" id="ARBA00006174"/>
    </source>
</evidence>
<sequence>MNSLTARSALYLQHKFEKNIPPVVSSKALTCIADYIASCLDARSSPSFAASTEQPVLGRCLQFGEPARAGAEDAAFSNAMRAHWIIRDDIHVPSATHIGSIVISAMLALAESECLTGRNFVHGVIAGYEMMARLGTAVWQGSAHRHFRPSGLSGPFGVAAAAIIALSLDERAGANALGIAANMASGLNQWPWSGGEEAAVHMGMAARSGLTAVALARLGLSPSPDIIEGEDGFLAAYAPNGWAGQCYADLLNDDWEILRIQHKPVAGCNLVQTPVAAALELRTLHQIDPSKIREIVIETFPQAQSYPGCDSLGPFTSVQQAKMSLQYAVALALLKGTNDEAGYCDFHNPQLLRLISATRLSVAREFDAAFPHTQPVRLTVKFAEGSAISRDMPDVPWLLEEDVWNRLRTILDARSGRRRADEIVRAIQGLESADRVAELTSLFDF</sequence>